<evidence type="ECO:0000256" key="2">
    <source>
        <dbReference type="ARBA" id="ARBA00009463"/>
    </source>
</evidence>
<comment type="caution">
    <text evidence="4">The sequence shown here is derived from an EMBL/GenBank/DDBJ whole genome shotgun (WGS) entry which is preliminary data.</text>
</comment>
<dbReference type="SUPFAM" id="SSF48179">
    <property type="entry name" value="6-phosphogluconate dehydrogenase C-terminal domain-like"/>
    <property type="match status" value="1"/>
</dbReference>
<dbReference type="InterPro" id="IPR013328">
    <property type="entry name" value="6PGD_dom2"/>
</dbReference>
<dbReference type="Pfam" id="PF00725">
    <property type="entry name" value="3HCDH"/>
    <property type="match status" value="1"/>
</dbReference>
<dbReference type="EMBL" id="JBHSAP010000007">
    <property type="protein sequence ID" value="MFC4075882.1"/>
    <property type="molecule type" value="Genomic_DNA"/>
</dbReference>
<dbReference type="Gene3D" id="1.10.1040.10">
    <property type="entry name" value="N-(1-d-carboxylethyl)-l-norvaline Dehydrogenase, domain 2"/>
    <property type="match status" value="1"/>
</dbReference>
<keyword evidence="5" id="KW-1185">Reference proteome</keyword>
<evidence type="ECO:0000313" key="4">
    <source>
        <dbReference type="EMBL" id="MFC4075882.1"/>
    </source>
</evidence>
<dbReference type="InterPro" id="IPR008927">
    <property type="entry name" value="6-PGluconate_DH-like_C_sf"/>
</dbReference>
<protein>
    <submittedName>
        <fullName evidence="4">3-hydroxyacyl-CoA dehydrogenase family protein</fullName>
    </submittedName>
</protein>
<name>A0ABV8JGE6_9BACL</name>
<evidence type="ECO:0000313" key="5">
    <source>
        <dbReference type="Proteomes" id="UP001595843"/>
    </source>
</evidence>
<evidence type="ECO:0000256" key="1">
    <source>
        <dbReference type="ARBA" id="ARBA00005086"/>
    </source>
</evidence>
<accession>A0ABV8JGE6</accession>
<dbReference type="Proteomes" id="UP001595843">
    <property type="component" value="Unassembled WGS sequence"/>
</dbReference>
<evidence type="ECO:0000259" key="3">
    <source>
        <dbReference type="Pfam" id="PF00725"/>
    </source>
</evidence>
<feature type="domain" description="3-hydroxyacyl-CoA dehydrogenase C-terminal" evidence="3">
    <location>
        <begin position="147"/>
        <end position="243"/>
    </location>
</feature>
<comment type="pathway">
    <text evidence="1">Lipid metabolism; butanoate metabolism.</text>
</comment>
<comment type="similarity">
    <text evidence="2">Belongs to the 3-hydroxyacyl-CoA dehydrogenase family.</text>
</comment>
<gene>
    <name evidence="4" type="ORF">ACFOUO_03575</name>
</gene>
<dbReference type="PANTHER" id="PTHR48075:SF5">
    <property type="entry name" value="3-HYDROXYBUTYRYL-COA DEHYDROGENASE"/>
    <property type="match status" value="1"/>
</dbReference>
<sequence>MLMTDKVLLVGRGPLMVEAVRFFEGKGVHVLPLETATYRESAEVTAVVDVMSGPLEEKMKDLREAEALVAKNVPIFSSVLRYMATRIAAGLKGPERLVGFSPLLLEEGEVLEASRPLQAEEDASWDRHLRLWERWGKRVEILGDEPGLVFPRTLALMVNEAAWILTEGGADRRDIDTAMKKGTNHPFGPLEWADQIGVDQVLAILEGLQEELGDDRYRPAPFLRRMVYAGRLGESTGQGFHRYETVKAGDGHA</sequence>
<organism evidence="4 5">
    <name type="scientific">Salinithrix halophila</name>
    <dbReference type="NCBI Taxonomy" id="1485204"/>
    <lineage>
        <taxon>Bacteria</taxon>
        <taxon>Bacillati</taxon>
        <taxon>Bacillota</taxon>
        <taxon>Bacilli</taxon>
        <taxon>Bacillales</taxon>
        <taxon>Thermoactinomycetaceae</taxon>
        <taxon>Salinithrix</taxon>
    </lineage>
</organism>
<reference evidence="5" key="1">
    <citation type="journal article" date="2019" name="Int. J. Syst. Evol. Microbiol.">
        <title>The Global Catalogue of Microorganisms (GCM) 10K type strain sequencing project: providing services to taxonomists for standard genome sequencing and annotation.</title>
        <authorList>
            <consortium name="The Broad Institute Genomics Platform"/>
            <consortium name="The Broad Institute Genome Sequencing Center for Infectious Disease"/>
            <person name="Wu L."/>
            <person name="Ma J."/>
        </authorList>
    </citation>
    <scope>NUCLEOTIDE SEQUENCE [LARGE SCALE GENOMIC DNA]</scope>
    <source>
        <strain evidence="5">IBRC-M 10813</strain>
    </source>
</reference>
<dbReference type="PANTHER" id="PTHR48075">
    <property type="entry name" value="3-HYDROXYACYL-COA DEHYDROGENASE FAMILY PROTEIN"/>
    <property type="match status" value="1"/>
</dbReference>
<dbReference type="InterPro" id="IPR006108">
    <property type="entry name" value="3HC_DH_C"/>
</dbReference>
<proteinExistence type="inferred from homology"/>